<evidence type="ECO:0000259" key="1">
    <source>
        <dbReference type="Pfam" id="PF13579"/>
    </source>
</evidence>
<protein>
    <submittedName>
        <fullName evidence="2">Glycosyltransferase</fullName>
    </submittedName>
</protein>
<dbReference type="RefSeq" id="WP_144068702.1">
    <property type="nucleotide sequence ID" value="NZ_CP041636.1"/>
</dbReference>
<keyword evidence="2" id="KW-0808">Transferase</keyword>
<dbReference type="SUPFAM" id="SSF53756">
    <property type="entry name" value="UDP-Glycosyltransferase/glycogen phosphorylase"/>
    <property type="match status" value="1"/>
</dbReference>
<dbReference type="KEGG" id="fer:FNB15_10760"/>
<dbReference type="InterPro" id="IPR028098">
    <property type="entry name" value="Glyco_trans_4-like_N"/>
</dbReference>
<gene>
    <name evidence="2" type="ORF">FNB15_10760</name>
</gene>
<organism evidence="2 3">
    <name type="scientific">Ferrovibrio terrae</name>
    <dbReference type="NCBI Taxonomy" id="2594003"/>
    <lineage>
        <taxon>Bacteria</taxon>
        <taxon>Pseudomonadati</taxon>
        <taxon>Pseudomonadota</taxon>
        <taxon>Alphaproteobacteria</taxon>
        <taxon>Rhodospirillales</taxon>
        <taxon>Rhodospirillaceae</taxon>
        <taxon>Ferrovibrio</taxon>
    </lineage>
</organism>
<dbReference type="Pfam" id="PF13579">
    <property type="entry name" value="Glyco_trans_4_4"/>
    <property type="match status" value="1"/>
</dbReference>
<proteinExistence type="predicted"/>
<accession>A0A516H1R2</accession>
<dbReference type="Gene3D" id="3.40.50.2000">
    <property type="entry name" value="Glycogen Phosphorylase B"/>
    <property type="match status" value="2"/>
</dbReference>
<dbReference type="GO" id="GO:0016757">
    <property type="term" value="F:glycosyltransferase activity"/>
    <property type="evidence" value="ECO:0007669"/>
    <property type="project" value="UniProtKB-ARBA"/>
</dbReference>
<evidence type="ECO:0000313" key="2">
    <source>
        <dbReference type="EMBL" id="QDO97721.1"/>
    </source>
</evidence>
<evidence type="ECO:0000313" key="3">
    <source>
        <dbReference type="Proteomes" id="UP000317496"/>
    </source>
</evidence>
<reference evidence="2 3" key="1">
    <citation type="submission" date="2019-07" db="EMBL/GenBank/DDBJ databases">
        <title>Genome sequencing for Ferrovibrio sp. K5.</title>
        <authorList>
            <person name="Park S.-J."/>
        </authorList>
    </citation>
    <scope>NUCLEOTIDE SEQUENCE [LARGE SCALE GENOMIC DNA]</scope>
    <source>
        <strain evidence="2 3">K5</strain>
    </source>
</reference>
<keyword evidence="3" id="KW-1185">Reference proteome</keyword>
<dbReference type="Pfam" id="PF13692">
    <property type="entry name" value="Glyco_trans_1_4"/>
    <property type="match status" value="1"/>
</dbReference>
<dbReference type="Proteomes" id="UP000317496">
    <property type="component" value="Chromosome"/>
</dbReference>
<sequence length="396" mass="44737">MRCLWLTLADPEPRHNGQYIYSGGLIDAMEQGGAQMHVLGLARPESPQRVNGADDDGIHWWLSDHRPRSNLQSLVSTLPHIADRSWTPGLRQLLESRLQEGPWDTIVFDGISAGWALDQVLNRFPKRSRRPKLVYVSHNHEASLRREVANHHEDFLKRQVLRYDSLKAARLEHRLVDASDLVTAITEDDAHQYLARRPDRRVEVLTPGYAGDHGISRRITNATPRRAVIIGSFDWIAKRMNLEQFVAVADPLFAAHGAELQVIGSAEESFLNRMRRNASATQFTGPVDGVLDFMRDARIALVAERHGGGFKLKVLDYIFNRMPILALSGSVAGVPLRHEDSILLYEDYEALARGVLQVIDDCDRLNQLQDRAYAACRDQFDWTSRGERLMSAVATL</sequence>
<dbReference type="AlphaFoldDB" id="A0A516H1R2"/>
<feature type="domain" description="Glycosyltransferase subfamily 4-like N-terminal" evidence="1">
    <location>
        <begin position="20"/>
        <end position="208"/>
    </location>
</feature>
<dbReference type="EMBL" id="CP041636">
    <property type="protein sequence ID" value="QDO97721.1"/>
    <property type="molecule type" value="Genomic_DNA"/>
</dbReference>
<dbReference type="OrthoDB" id="9807209at2"/>
<name>A0A516H1R2_9PROT</name>